<name>A0A975LAJ7_9ACTN</name>
<gene>
    <name evidence="4" type="ORF">KGD82_08645</name>
</gene>
<organism evidence="4 5">
    <name type="scientific">Nocardiopsis eucommiae</name>
    <dbReference type="NCBI Taxonomy" id="2831970"/>
    <lineage>
        <taxon>Bacteria</taxon>
        <taxon>Bacillati</taxon>
        <taxon>Actinomycetota</taxon>
        <taxon>Actinomycetes</taxon>
        <taxon>Streptosporangiales</taxon>
        <taxon>Nocardiopsidaceae</taxon>
        <taxon>Nocardiopsis</taxon>
    </lineage>
</organism>
<sequence length="184" mass="19762">MVESRARLFEAVLTFLEERAAPAGLTLVIEDLHWADASTRDLLVFLLRNLGSAPVHLLISVRTDDLHRTHPLRGLLPELERLPGVRRLDLEPLSKDEVGAQATALSGRELDPADLDLLFERSGGNPLFVESFLATGHDPAGAPLPEGLRDLLLSAVEPLPEPTRRVLGLVATAGPGSGTHSSPA</sequence>
<dbReference type="PANTHER" id="PTHR16305:SF35">
    <property type="entry name" value="TRANSCRIPTIONAL ACTIVATOR DOMAIN"/>
    <property type="match status" value="1"/>
</dbReference>
<evidence type="ECO:0000259" key="3">
    <source>
        <dbReference type="Pfam" id="PF13191"/>
    </source>
</evidence>
<dbReference type="GO" id="GO:0005737">
    <property type="term" value="C:cytoplasm"/>
    <property type="evidence" value="ECO:0007669"/>
    <property type="project" value="TreeGrafter"/>
</dbReference>
<evidence type="ECO:0000313" key="5">
    <source>
        <dbReference type="Proteomes" id="UP000682416"/>
    </source>
</evidence>
<keyword evidence="1" id="KW-0547">Nucleotide-binding</keyword>
<dbReference type="InterPro" id="IPR041664">
    <property type="entry name" value="AAA_16"/>
</dbReference>
<protein>
    <recommendedName>
        <fullName evidence="3">Orc1-like AAA ATPase domain-containing protein</fullName>
    </recommendedName>
</protein>
<dbReference type="GO" id="GO:0004016">
    <property type="term" value="F:adenylate cyclase activity"/>
    <property type="evidence" value="ECO:0007669"/>
    <property type="project" value="TreeGrafter"/>
</dbReference>
<dbReference type="KEGG" id="nec:KGD82_08645"/>
<keyword evidence="5" id="KW-1185">Reference proteome</keyword>
<dbReference type="PANTHER" id="PTHR16305">
    <property type="entry name" value="TESTICULAR SOLUBLE ADENYLYL CYCLASE"/>
    <property type="match status" value="1"/>
</dbReference>
<evidence type="ECO:0000256" key="1">
    <source>
        <dbReference type="ARBA" id="ARBA00022741"/>
    </source>
</evidence>
<reference evidence="4" key="1">
    <citation type="submission" date="2021-05" db="EMBL/GenBank/DDBJ databases">
        <authorList>
            <person name="Kaiqin L."/>
            <person name="Jian G."/>
        </authorList>
    </citation>
    <scope>NUCLEOTIDE SEQUENCE</scope>
    <source>
        <strain evidence="4">HDS5</strain>
    </source>
</reference>
<dbReference type="Proteomes" id="UP000682416">
    <property type="component" value="Chromosome"/>
</dbReference>
<accession>A0A975LAJ7</accession>
<feature type="domain" description="Orc1-like AAA ATPase" evidence="3">
    <location>
        <begin position="5"/>
        <end position="59"/>
    </location>
</feature>
<evidence type="ECO:0000313" key="4">
    <source>
        <dbReference type="EMBL" id="QVJ02514.1"/>
    </source>
</evidence>
<dbReference type="AlphaFoldDB" id="A0A975LAJ7"/>
<dbReference type="GO" id="GO:0005524">
    <property type="term" value="F:ATP binding"/>
    <property type="evidence" value="ECO:0007669"/>
    <property type="project" value="UniProtKB-KW"/>
</dbReference>
<keyword evidence="2" id="KW-0067">ATP-binding</keyword>
<proteinExistence type="predicted"/>
<evidence type="ECO:0000256" key="2">
    <source>
        <dbReference type="ARBA" id="ARBA00022840"/>
    </source>
</evidence>
<dbReference type="EMBL" id="CP074402">
    <property type="protein sequence ID" value="QVJ02514.1"/>
    <property type="molecule type" value="Genomic_DNA"/>
</dbReference>
<dbReference type="Pfam" id="PF13191">
    <property type="entry name" value="AAA_16"/>
    <property type="match status" value="1"/>
</dbReference>